<dbReference type="EMBL" id="ASHM01078508">
    <property type="protein sequence ID" value="PNX58394.1"/>
    <property type="molecule type" value="Genomic_DNA"/>
</dbReference>
<evidence type="ECO:0000313" key="2">
    <source>
        <dbReference type="Proteomes" id="UP000236291"/>
    </source>
</evidence>
<name>A0A2K3JWJ6_TRIPR</name>
<accession>A0A2K3JWJ6</accession>
<comment type="caution">
    <text evidence="1">The sequence shown here is derived from an EMBL/GenBank/DDBJ whole genome shotgun (WGS) entry which is preliminary data.</text>
</comment>
<proteinExistence type="predicted"/>
<reference evidence="1 2" key="2">
    <citation type="journal article" date="2017" name="Front. Plant Sci.">
        <title>Gene Classification and Mining of Molecular Markers Useful in Red Clover (Trifolium pratense) Breeding.</title>
        <authorList>
            <person name="Istvanek J."/>
            <person name="Dluhosova J."/>
            <person name="Dluhos P."/>
            <person name="Patkova L."/>
            <person name="Nedelnik J."/>
            <person name="Repkova J."/>
        </authorList>
    </citation>
    <scope>NUCLEOTIDE SEQUENCE [LARGE SCALE GENOMIC DNA]</scope>
    <source>
        <strain evidence="2">cv. Tatra</strain>
        <tissue evidence="1">Young leaves</tissue>
    </source>
</reference>
<organism evidence="1 2">
    <name type="scientific">Trifolium pratense</name>
    <name type="common">Red clover</name>
    <dbReference type="NCBI Taxonomy" id="57577"/>
    <lineage>
        <taxon>Eukaryota</taxon>
        <taxon>Viridiplantae</taxon>
        <taxon>Streptophyta</taxon>
        <taxon>Embryophyta</taxon>
        <taxon>Tracheophyta</taxon>
        <taxon>Spermatophyta</taxon>
        <taxon>Magnoliopsida</taxon>
        <taxon>eudicotyledons</taxon>
        <taxon>Gunneridae</taxon>
        <taxon>Pentapetalae</taxon>
        <taxon>rosids</taxon>
        <taxon>fabids</taxon>
        <taxon>Fabales</taxon>
        <taxon>Fabaceae</taxon>
        <taxon>Papilionoideae</taxon>
        <taxon>50 kb inversion clade</taxon>
        <taxon>NPAAA clade</taxon>
        <taxon>Hologalegina</taxon>
        <taxon>IRL clade</taxon>
        <taxon>Trifolieae</taxon>
        <taxon>Trifolium</taxon>
    </lineage>
</organism>
<gene>
    <name evidence="1" type="ORF">L195_g050889</name>
</gene>
<dbReference type="AlphaFoldDB" id="A0A2K3JWJ6"/>
<feature type="non-terminal residue" evidence="1">
    <location>
        <position position="62"/>
    </location>
</feature>
<protein>
    <submittedName>
        <fullName evidence="1">Uncharacterized protein</fullName>
    </submittedName>
</protein>
<evidence type="ECO:0000313" key="1">
    <source>
        <dbReference type="EMBL" id="PNX58394.1"/>
    </source>
</evidence>
<dbReference type="Proteomes" id="UP000236291">
    <property type="component" value="Unassembled WGS sequence"/>
</dbReference>
<reference evidence="1 2" key="1">
    <citation type="journal article" date="2014" name="Am. J. Bot.">
        <title>Genome assembly and annotation for red clover (Trifolium pratense; Fabaceae).</title>
        <authorList>
            <person name="Istvanek J."/>
            <person name="Jaros M."/>
            <person name="Krenek A."/>
            <person name="Repkova J."/>
        </authorList>
    </citation>
    <scope>NUCLEOTIDE SEQUENCE [LARGE SCALE GENOMIC DNA]</scope>
    <source>
        <strain evidence="2">cv. Tatra</strain>
        <tissue evidence="1">Young leaves</tissue>
    </source>
</reference>
<sequence length="62" mass="7477">MNATNREIRMRRTEKSELLQLNEIQMRRTSTMEEAIMQDTEKLRMKVLVLKSECEGYGNRER</sequence>